<evidence type="ECO:0000256" key="13">
    <source>
        <dbReference type="ARBA" id="ARBA00022840"/>
    </source>
</evidence>
<feature type="compositionally biased region" description="Basic and acidic residues" evidence="26">
    <location>
        <begin position="1252"/>
        <end position="1294"/>
    </location>
</feature>
<dbReference type="EMBL" id="JAQHRD010000011">
    <property type="protein sequence ID" value="KAJ6437554.1"/>
    <property type="molecule type" value="Genomic_DNA"/>
</dbReference>
<keyword evidence="22" id="KW-0233">DNA recombination</keyword>
<dbReference type="GO" id="GO:0004190">
    <property type="term" value="F:aspartic-type endopeptidase activity"/>
    <property type="evidence" value="ECO:0007669"/>
    <property type="project" value="UniProtKB-KW"/>
</dbReference>
<dbReference type="InterPro" id="IPR043502">
    <property type="entry name" value="DNA/RNA_pol_sf"/>
</dbReference>
<keyword evidence="19" id="KW-0917">Virion maturation</keyword>
<comment type="caution">
    <text evidence="28">The sequence shown here is derived from an EMBL/GenBank/DDBJ whole genome shotgun (WGS) entry which is preliminary data.</text>
</comment>
<dbReference type="InterPro" id="IPR039537">
    <property type="entry name" value="Retrotran_Ty1/copia-like"/>
</dbReference>
<evidence type="ECO:0000256" key="26">
    <source>
        <dbReference type="SAM" id="MobiDB-lite"/>
    </source>
</evidence>
<keyword evidence="4" id="KW-1188">Viral release from host cell</keyword>
<comment type="catalytic activity">
    <reaction evidence="24">
        <text>DNA(n) + a 2'-deoxyribonucleoside 5'-triphosphate = DNA(n+1) + diphosphate</text>
        <dbReference type="Rhea" id="RHEA:22508"/>
        <dbReference type="Rhea" id="RHEA-COMP:17339"/>
        <dbReference type="Rhea" id="RHEA-COMP:17340"/>
        <dbReference type="ChEBI" id="CHEBI:33019"/>
        <dbReference type="ChEBI" id="CHEBI:61560"/>
        <dbReference type="ChEBI" id="CHEBI:173112"/>
        <dbReference type="EC" id="2.7.7.49"/>
    </reaction>
</comment>
<dbReference type="InterPro" id="IPR036397">
    <property type="entry name" value="RNaseH_sf"/>
</dbReference>
<evidence type="ECO:0000256" key="3">
    <source>
        <dbReference type="ARBA" id="ARBA00022578"/>
    </source>
</evidence>
<evidence type="ECO:0000313" key="28">
    <source>
        <dbReference type="EMBL" id="KAJ6437554.1"/>
    </source>
</evidence>
<evidence type="ECO:0000256" key="2">
    <source>
        <dbReference type="ARBA" id="ARBA00004173"/>
    </source>
</evidence>
<dbReference type="GO" id="GO:0003964">
    <property type="term" value="F:RNA-directed DNA polymerase activity"/>
    <property type="evidence" value="ECO:0007669"/>
    <property type="project" value="UniProtKB-KW"/>
</dbReference>
<evidence type="ECO:0000256" key="15">
    <source>
        <dbReference type="ARBA" id="ARBA00022884"/>
    </source>
</evidence>
<comment type="subcellular location">
    <subcellularLocation>
        <location evidence="2">Mitochondrion</location>
    </subcellularLocation>
</comment>
<name>A0AB34FFU3_9HYPO</name>
<accession>A0AB34FFU3</accession>
<dbReference type="GO" id="GO:0004519">
    <property type="term" value="F:endonuclease activity"/>
    <property type="evidence" value="ECO:0007669"/>
    <property type="project" value="UniProtKB-KW"/>
</dbReference>
<dbReference type="GO" id="GO:0005524">
    <property type="term" value="F:ATP binding"/>
    <property type="evidence" value="ECO:0007669"/>
    <property type="project" value="UniProtKB-KW"/>
</dbReference>
<evidence type="ECO:0000256" key="24">
    <source>
        <dbReference type="ARBA" id="ARBA00048173"/>
    </source>
</evidence>
<evidence type="ECO:0000256" key="11">
    <source>
        <dbReference type="ARBA" id="ARBA00022759"/>
    </source>
</evidence>
<keyword evidence="20" id="KW-0238">DNA-binding</keyword>
<proteinExistence type="predicted"/>
<dbReference type="InterPro" id="IPR012337">
    <property type="entry name" value="RNaseH-like_sf"/>
</dbReference>
<dbReference type="GO" id="GO:0046872">
    <property type="term" value="F:metal ion binding"/>
    <property type="evidence" value="ECO:0007669"/>
    <property type="project" value="UniProtKB-KW"/>
</dbReference>
<feature type="region of interest" description="Disordered" evidence="26">
    <location>
        <begin position="1027"/>
        <end position="1055"/>
    </location>
</feature>
<dbReference type="InterPro" id="IPR001584">
    <property type="entry name" value="Integrase_cat-core"/>
</dbReference>
<evidence type="ECO:0000256" key="6">
    <source>
        <dbReference type="ARBA" id="ARBA00022695"/>
    </source>
</evidence>
<dbReference type="CDD" id="cd09272">
    <property type="entry name" value="RNase_HI_RT_Ty1"/>
    <property type="match status" value="1"/>
</dbReference>
<keyword evidence="29" id="KW-1185">Reference proteome</keyword>
<evidence type="ECO:0000256" key="20">
    <source>
        <dbReference type="ARBA" id="ARBA00023125"/>
    </source>
</evidence>
<evidence type="ECO:0000259" key="27">
    <source>
        <dbReference type="PROSITE" id="PS50994"/>
    </source>
</evidence>
<dbReference type="InterPro" id="IPR057670">
    <property type="entry name" value="SH3_retrovirus"/>
</dbReference>
<keyword evidence="7" id="KW-0540">Nuclease</keyword>
<evidence type="ECO:0000313" key="29">
    <source>
        <dbReference type="Proteomes" id="UP001163105"/>
    </source>
</evidence>
<keyword evidence="15" id="KW-0694">RNA-binding</keyword>
<evidence type="ECO:0000256" key="1">
    <source>
        <dbReference type="ARBA" id="ARBA00002180"/>
    </source>
</evidence>
<dbReference type="GO" id="GO:0003677">
    <property type="term" value="F:DNA binding"/>
    <property type="evidence" value="ECO:0007669"/>
    <property type="project" value="UniProtKB-KW"/>
</dbReference>
<evidence type="ECO:0000256" key="4">
    <source>
        <dbReference type="ARBA" id="ARBA00022612"/>
    </source>
</evidence>
<protein>
    <submittedName>
        <fullName evidence="28">Phenylalanine ammonia-lyase</fullName>
    </submittedName>
</protein>
<evidence type="ECO:0000256" key="12">
    <source>
        <dbReference type="ARBA" id="ARBA00022801"/>
    </source>
</evidence>
<dbReference type="Pfam" id="PF07727">
    <property type="entry name" value="RVT_2"/>
    <property type="match status" value="1"/>
</dbReference>
<comment type="function">
    <text evidence="1">The aspartyl protease (PR) mediates the proteolytic cleavages of the Gag and Gag-Pol polyproteins after assembly of the VLP.</text>
</comment>
<feature type="region of interest" description="Disordered" evidence="26">
    <location>
        <begin position="1"/>
        <end position="20"/>
    </location>
</feature>
<keyword evidence="11" id="KW-0255">Endonuclease</keyword>
<dbReference type="GO" id="GO:0015074">
    <property type="term" value="P:DNA integration"/>
    <property type="evidence" value="ECO:0007669"/>
    <property type="project" value="UniProtKB-KW"/>
</dbReference>
<dbReference type="Pfam" id="PF25597">
    <property type="entry name" value="SH3_retrovirus"/>
    <property type="match status" value="1"/>
</dbReference>
<evidence type="ECO:0000256" key="5">
    <source>
        <dbReference type="ARBA" id="ARBA00022670"/>
    </source>
</evidence>
<keyword evidence="14" id="KW-0460">Magnesium</keyword>
<sequence length="1873" mass="213153">MSSHIARASPLRRPLDSPRGAGGDMSMMFFVQPDCPSRFAHPDEHRIKGLNAEALARILLPPPSWLLTTKYEPLRADTGEAPTSIFFSLNLSIYSQSIVSCEWTEEWFFMNGRVHPYALAWEVEQHDGLESDTGGTLLYTMPALVVRDQGYQPLFASMDSFPCIPPVVSFTGLIAGPGYSLLRKGLLPDLDDTQLKCCGFIQLCTYLAPGNPDKTPFKGFHPFQVFVIFPIHANPWAILCKKMAERRDTHFQAHIHFSCTGKVAGLLDHRLMVQPPGSDRDYVFIVVPDSWTFHDKAATSAAAGFSEHASGILFCGYASHRPTEPSAFSLNVGFRRPGTSFHYAIAHKMPATDLEVSSRVVLKGPGNWDVWISIVRKFAKTQDVWEHVDPGLANKAELTPPAEPTASEAKAGAASMNELIGDDLRKYEILQARYRSQLQVYKDKKKALVTLQEHIVKTVGSYYNIIAKEDDVAKELMILKNRIKPTDWARETEITDQYYATLKAVNRTKIEEWISQWQVILNEAKNLDLPDVKGLRPTRHFLKAVGLIDPTFSKYWINRMEGEAMISSNDDWQKSFPDGIKISEIFERSYRTTSSSPNPKGAFATYQGEGEPHASKANSKNPGGRPICLCGRRHLYSECYYLSESARPAGWSPDSKVQEDINQKLQDPTMKGRVERAIEKKRKTGGQPQQQPASELKGTAFAGAIAATLSGHSTPTRHQDGTCNHSTFTTTAVYPLKNSFILDSGSDFHICNNSERFVEGTYKPCDELEGAFAGDTHLEILGHGDVLIRIGTKDTFKLQNVAYVPRFHTNVASLDRFVQRGYNWNPATGAVFKDGKTIFRTERRYRQPVIEFNQVNYESHAAQATAFTSSAQPRPKSAADAMLWHKRLGHLGAEALEHLVQETTGAKIKGPLKIECKDCAVSKAKRIVSRRSPQTKAPRPFWRIYVDIFAMSNGYNGMKHATLIRDEYTSMIYIYLLRDATVESVLGVHKAFEAYVQRQFHTSICIIHRDNDRALQSEYLDWIKSRGIEDEPTAPDTPAQNGPAERSGGVVGSQSRTMQVGANLPDELWPETWKTAVYLHNRSPQQAHNWKTPFERLHQWLRENNRDTGYLQTQPDITHLKAYGCRAYPLTREALKEKQKKHLKTHPHAEVGYLVGYDFTNIFRIWIPERQEVRRVRDVTFDETCHYDPKDHQPQSLPSVEPLQVQLPAHIESDSELDETKPISEELREYEAQVASQTGYLTPDESQRGSQHLHEDNDQSEKSEDHTIHDKDASNIQHGHDHGRSDTRENDQPRRKSARQRKQTERAREAAAGSFAVYRSSFFTGREQRLHRKSLPPEPRNYHELTKHRFEQDFRNAMEIEWTSVNKRGTVQPIPKDQATGQVLPLTWVFKYKFDKHGYLQKFKARICVRGDLQQPGSKDTYAATLAGRSFRILMAITAKFDLETRQLDAINAFTNSVLDEDVYVQFPDGYRRRGWVLKLLRALYGLRRSPLLWQKDLTAAFEKLGLRQSQEEPCLFTNNWLTVFFFVDDIVLLHRAKHQRAADEFIVKLKAQYEMKDLGELKWFLGIRILRDRTARKLWLCQDSYIDNIANQYGIAKRDHFKGNLFPSNKLQPREDQSTPNQVHRYQQKVGSVNYVAVITRPDIAKPISKLAEHLLNPSERHDHLADRLMEYLWSTRYLAIQFNGNRSTDMVKVNHSSIPREIRVASDAAFADDSETRKSSQGYVITLFGGPVSWKASKQATVTTSSTEAELLAFTSTAKEAIAMQRLFQQINLKLDHPLQIECDNQQTIRLVTADLPRLKTQLKHVDVHNCWARQAYQQNQFQVSYTPTTEMVADGLTKVLPDQKFKRFVEQLALVDIQSVLETQNESDSD</sequence>
<keyword evidence="13" id="KW-0067">ATP-binding</keyword>
<keyword evidence="12" id="KW-0378">Hydrolase</keyword>
<keyword evidence="23" id="KW-0511">Multifunctional enzyme</keyword>
<dbReference type="Pfam" id="PF22936">
    <property type="entry name" value="Pol_BBD"/>
    <property type="match status" value="1"/>
</dbReference>
<evidence type="ECO:0000256" key="19">
    <source>
        <dbReference type="ARBA" id="ARBA00023113"/>
    </source>
</evidence>
<evidence type="ECO:0000256" key="9">
    <source>
        <dbReference type="ARBA" id="ARBA00022741"/>
    </source>
</evidence>
<dbReference type="SUPFAM" id="SSF53098">
    <property type="entry name" value="Ribonuclease H-like"/>
    <property type="match status" value="1"/>
</dbReference>
<dbReference type="Gene3D" id="3.30.420.10">
    <property type="entry name" value="Ribonuclease H-like superfamily/Ribonuclease H"/>
    <property type="match status" value="1"/>
</dbReference>
<evidence type="ECO:0000256" key="22">
    <source>
        <dbReference type="ARBA" id="ARBA00023172"/>
    </source>
</evidence>
<dbReference type="GO" id="GO:0005739">
    <property type="term" value="C:mitochondrion"/>
    <property type="evidence" value="ECO:0007669"/>
    <property type="project" value="UniProtKB-SubCell"/>
</dbReference>
<evidence type="ECO:0000256" key="7">
    <source>
        <dbReference type="ARBA" id="ARBA00022722"/>
    </source>
</evidence>
<keyword evidence="8" id="KW-0479">Metal-binding</keyword>
<dbReference type="GO" id="GO:0006310">
    <property type="term" value="P:DNA recombination"/>
    <property type="evidence" value="ECO:0007669"/>
    <property type="project" value="UniProtKB-KW"/>
</dbReference>
<keyword evidence="6" id="KW-0548">Nucleotidyltransferase</keyword>
<reference evidence="28" key="1">
    <citation type="submission" date="2023-01" db="EMBL/GenBank/DDBJ databases">
        <title>The growth and conidiation of Purpureocillium lavendulum are regulated by nitrogen source and histone H3K14 acetylation.</title>
        <authorList>
            <person name="Tang P."/>
            <person name="Han J."/>
            <person name="Zhang C."/>
            <person name="Tang P."/>
            <person name="Qi F."/>
            <person name="Zhang K."/>
            <person name="Liang L."/>
        </authorList>
    </citation>
    <scope>NUCLEOTIDE SEQUENCE</scope>
    <source>
        <strain evidence="28">YMF1.00683</strain>
    </source>
</reference>
<dbReference type="PANTHER" id="PTHR42648">
    <property type="entry name" value="TRANSPOSASE, PUTATIVE-RELATED"/>
    <property type="match status" value="1"/>
</dbReference>
<keyword evidence="18" id="KW-0239">DNA-directed DNA polymerase</keyword>
<dbReference type="Pfam" id="PF13976">
    <property type="entry name" value="gag_pre-integrs"/>
    <property type="match status" value="1"/>
</dbReference>
<evidence type="ECO:0000256" key="14">
    <source>
        <dbReference type="ARBA" id="ARBA00022842"/>
    </source>
</evidence>
<keyword evidence="10" id="KW-0064">Aspartyl protease</keyword>
<keyword evidence="9" id="KW-0547">Nucleotide-binding</keyword>
<keyword evidence="16" id="KW-0229">DNA integration</keyword>
<dbReference type="GO" id="GO:0003887">
    <property type="term" value="F:DNA-directed DNA polymerase activity"/>
    <property type="evidence" value="ECO:0007669"/>
    <property type="project" value="UniProtKB-KW"/>
</dbReference>
<dbReference type="Proteomes" id="UP001163105">
    <property type="component" value="Unassembled WGS sequence"/>
</dbReference>
<keyword evidence="3" id="KW-0815">Transposition</keyword>
<keyword evidence="17" id="KW-0695">RNA-directed DNA polymerase</keyword>
<feature type="domain" description="Integrase catalytic" evidence="27">
    <location>
        <begin position="934"/>
        <end position="1101"/>
    </location>
</feature>
<feature type="region of interest" description="Disordered" evidence="26">
    <location>
        <begin position="590"/>
        <end position="624"/>
    </location>
</feature>
<keyword evidence="21" id="KW-0496">Mitochondrion</keyword>
<evidence type="ECO:0000256" key="21">
    <source>
        <dbReference type="ARBA" id="ARBA00023128"/>
    </source>
</evidence>
<dbReference type="GO" id="GO:0003723">
    <property type="term" value="F:RNA binding"/>
    <property type="evidence" value="ECO:0007669"/>
    <property type="project" value="UniProtKB-KW"/>
</dbReference>
<dbReference type="GO" id="GO:0032196">
    <property type="term" value="P:transposition"/>
    <property type="evidence" value="ECO:0007669"/>
    <property type="project" value="UniProtKB-KW"/>
</dbReference>
<keyword evidence="5" id="KW-0645">Protease</keyword>
<dbReference type="GO" id="GO:0005634">
    <property type="term" value="C:nucleus"/>
    <property type="evidence" value="ECO:0007669"/>
    <property type="project" value="UniProtKB-ARBA"/>
</dbReference>
<dbReference type="InterPro" id="IPR013103">
    <property type="entry name" value="RVT_2"/>
</dbReference>
<organism evidence="28 29">
    <name type="scientific">Purpureocillium lavendulum</name>
    <dbReference type="NCBI Taxonomy" id="1247861"/>
    <lineage>
        <taxon>Eukaryota</taxon>
        <taxon>Fungi</taxon>
        <taxon>Dikarya</taxon>
        <taxon>Ascomycota</taxon>
        <taxon>Pezizomycotina</taxon>
        <taxon>Sordariomycetes</taxon>
        <taxon>Hypocreomycetidae</taxon>
        <taxon>Hypocreales</taxon>
        <taxon>Ophiocordycipitaceae</taxon>
        <taxon>Purpureocillium</taxon>
    </lineage>
</organism>
<evidence type="ECO:0000256" key="10">
    <source>
        <dbReference type="ARBA" id="ARBA00022750"/>
    </source>
</evidence>
<dbReference type="PROSITE" id="PS50994">
    <property type="entry name" value="INTEGRASE"/>
    <property type="match status" value="1"/>
</dbReference>
<dbReference type="InterPro" id="IPR025724">
    <property type="entry name" value="GAG-pre-integrase_dom"/>
</dbReference>
<evidence type="ECO:0000256" key="16">
    <source>
        <dbReference type="ARBA" id="ARBA00022908"/>
    </source>
</evidence>
<dbReference type="InterPro" id="IPR054722">
    <property type="entry name" value="PolX-like_BBD"/>
</dbReference>
<dbReference type="SUPFAM" id="SSF56672">
    <property type="entry name" value="DNA/RNA polymerases"/>
    <property type="match status" value="1"/>
</dbReference>
<comment type="catalytic activity">
    <reaction evidence="25">
        <text>DNA(n) + a 2'-deoxyribonucleoside 5'-triphosphate = DNA(n+1) + diphosphate</text>
        <dbReference type="Rhea" id="RHEA:22508"/>
        <dbReference type="Rhea" id="RHEA-COMP:17339"/>
        <dbReference type="Rhea" id="RHEA-COMP:17340"/>
        <dbReference type="ChEBI" id="CHEBI:33019"/>
        <dbReference type="ChEBI" id="CHEBI:61560"/>
        <dbReference type="ChEBI" id="CHEBI:173112"/>
        <dbReference type="EC" id="2.7.7.7"/>
    </reaction>
</comment>
<evidence type="ECO:0000256" key="18">
    <source>
        <dbReference type="ARBA" id="ARBA00022932"/>
    </source>
</evidence>
<keyword evidence="18" id="KW-0808">Transferase</keyword>
<evidence type="ECO:0000256" key="17">
    <source>
        <dbReference type="ARBA" id="ARBA00022918"/>
    </source>
</evidence>
<gene>
    <name evidence="28" type="ORF">O9K51_09760</name>
</gene>
<evidence type="ECO:0000256" key="8">
    <source>
        <dbReference type="ARBA" id="ARBA00022723"/>
    </source>
</evidence>
<evidence type="ECO:0000256" key="23">
    <source>
        <dbReference type="ARBA" id="ARBA00023268"/>
    </source>
</evidence>
<feature type="region of interest" description="Disordered" evidence="26">
    <location>
        <begin position="1241"/>
        <end position="1311"/>
    </location>
</feature>
<dbReference type="GO" id="GO:0006508">
    <property type="term" value="P:proteolysis"/>
    <property type="evidence" value="ECO:0007669"/>
    <property type="project" value="UniProtKB-KW"/>
</dbReference>
<dbReference type="PANTHER" id="PTHR42648:SF11">
    <property type="entry name" value="TRANSPOSON TY4-P GAG-POL POLYPROTEIN"/>
    <property type="match status" value="1"/>
</dbReference>
<evidence type="ECO:0000256" key="25">
    <source>
        <dbReference type="ARBA" id="ARBA00049244"/>
    </source>
</evidence>